<dbReference type="RefSeq" id="XP_014565374.1">
    <property type="nucleotide sequence ID" value="XM_014709888.1"/>
</dbReference>
<feature type="region of interest" description="Disordered" evidence="3">
    <location>
        <begin position="84"/>
        <end position="163"/>
    </location>
</feature>
<dbReference type="HOGENOM" id="CLU_1402769_0_0_1"/>
<feature type="compositionally biased region" description="Basic and acidic residues" evidence="3">
    <location>
        <begin position="131"/>
        <end position="149"/>
    </location>
</feature>
<evidence type="ECO:0000313" key="5">
    <source>
        <dbReference type="Proteomes" id="UP000009131"/>
    </source>
</evidence>
<feature type="region of interest" description="Disordered" evidence="3">
    <location>
        <begin position="1"/>
        <end position="60"/>
    </location>
</feature>
<evidence type="ECO:0000313" key="4">
    <source>
        <dbReference type="EMBL" id="GAA96927.1"/>
    </source>
</evidence>
<dbReference type="OrthoDB" id="2135053at2759"/>
<comment type="similarity">
    <text evidence="1">Belongs to the FYV7 family.</text>
</comment>
<reference evidence="4 5" key="2">
    <citation type="journal article" date="2012" name="Open Biol.">
        <title>Characteristics of nucleosomes and linker DNA regions on the genome of the basidiomycete Mixia osmundae revealed by mono- and dinucleosome mapping.</title>
        <authorList>
            <person name="Nishida H."/>
            <person name="Kondo S."/>
            <person name="Matsumoto T."/>
            <person name="Suzuki Y."/>
            <person name="Yoshikawa H."/>
            <person name="Taylor T.D."/>
            <person name="Sugiyama J."/>
        </authorList>
    </citation>
    <scope>NUCLEOTIDE SEQUENCE [LARGE SCALE GENOMIC DNA]</scope>
    <source>
        <strain evidence="5">CBS 9802 / IAM 14324 / JCM 22182 / KY 12970</strain>
    </source>
</reference>
<dbReference type="PANTHER" id="PTHR41805">
    <property type="entry name" value="EXPRESSED PROTEIN"/>
    <property type="match status" value="1"/>
</dbReference>
<dbReference type="Pfam" id="PF08524">
    <property type="entry name" value="rRNA_processing"/>
    <property type="match status" value="1"/>
</dbReference>
<feature type="compositionally biased region" description="Polar residues" evidence="3">
    <location>
        <begin position="150"/>
        <end position="163"/>
    </location>
</feature>
<evidence type="ECO:0000256" key="2">
    <source>
        <dbReference type="ARBA" id="ARBA00018780"/>
    </source>
</evidence>
<comment type="caution">
    <text evidence="4">The sequence shown here is derived from an EMBL/GenBank/DDBJ whole genome shotgun (WGS) entry which is preliminary data.</text>
</comment>
<gene>
    <name evidence="4" type="primary">Mo03601</name>
    <name evidence="4" type="ORF">E5Q_03601</name>
</gene>
<dbReference type="Proteomes" id="UP000009131">
    <property type="component" value="Unassembled WGS sequence"/>
</dbReference>
<proteinExistence type="inferred from homology"/>
<evidence type="ECO:0000256" key="1">
    <source>
        <dbReference type="ARBA" id="ARBA00006800"/>
    </source>
</evidence>
<dbReference type="PANTHER" id="PTHR41805:SF1">
    <property type="entry name" value="RRNA-PROCESSING PROTEIN FYV7"/>
    <property type="match status" value="1"/>
</dbReference>
<organism evidence="4 5">
    <name type="scientific">Mixia osmundae (strain CBS 9802 / IAM 14324 / JCM 22182 / KY 12970)</name>
    <dbReference type="NCBI Taxonomy" id="764103"/>
    <lineage>
        <taxon>Eukaryota</taxon>
        <taxon>Fungi</taxon>
        <taxon>Dikarya</taxon>
        <taxon>Basidiomycota</taxon>
        <taxon>Pucciniomycotina</taxon>
        <taxon>Mixiomycetes</taxon>
        <taxon>Mixiales</taxon>
        <taxon>Mixiaceae</taxon>
        <taxon>Mixia</taxon>
    </lineage>
</organism>
<accession>G7E267</accession>
<evidence type="ECO:0000256" key="3">
    <source>
        <dbReference type="SAM" id="MobiDB-lite"/>
    </source>
</evidence>
<dbReference type="EMBL" id="BABT02000110">
    <property type="protein sequence ID" value="GAA96927.1"/>
    <property type="molecule type" value="Genomic_DNA"/>
</dbReference>
<dbReference type="InParanoid" id="G7E267"/>
<name>G7E267_MIXOS</name>
<dbReference type="InterPro" id="IPR013730">
    <property type="entry name" value="Fyv7/TAP26"/>
</dbReference>
<reference evidence="4 5" key="1">
    <citation type="journal article" date="2011" name="J. Gen. Appl. Microbiol.">
        <title>Draft genome sequencing of the enigmatic basidiomycete Mixia osmundae.</title>
        <authorList>
            <person name="Nishida H."/>
            <person name="Nagatsuka Y."/>
            <person name="Sugiyama J."/>
        </authorList>
    </citation>
    <scope>NUCLEOTIDE SEQUENCE [LARGE SCALE GENOMIC DNA]</scope>
    <source>
        <strain evidence="5">CBS 9802 / IAM 14324 / JCM 22182 / KY 12970</strain>
    </source>
</reference>
<sequence>MGKTQRPSKSSRGKQRGPQSSGANTGALGVRGSLSSRPDGAAQKKGFQVGPKPFDGMYRGKAQKIKQTLIHKAQIKKAYNRVLKSEGAETSTSGSRAVDASGEEGFTARSRKPSAKPKLEQPAPAAKKRPRLSETELAELRQKRLEQHKQYNARTKKGQPNTNAKMGVLLDKIQRSILQIAVVVQSSWSRCVTV</sequence>
<protein>
    <recommendedName>
        <fullName evidence="2">rRNA-processing protein FYV7</fullName>
    </recommendedName>
</protein>
<dbReference type="OMA" id="HKQYNAR"/>
<dbReference type="eggNOG" id="ENOG502SBYU">
    <property type="taxonomic scope" value="Eukaryota"/>
</dbReference>
<keyword evidence="5" id="KW-1185">Reference proteome</keyword>
<dbReference type="AlphaFoldDB" id="G7E267"/>